<protein>
    <recommendedName>
        <fullName evidence="1">WDGH domain-containing protein</fullName>
    </recommendedName>
</protein>
<dbReference type="Pfam" id="PF25185">
    <property type="entry name" value="Tad3"/>
    <property type="match status" value="1"/>
</dbReference>
<name>A0A8S5MV38_9CAUD</name>
<proteinExistence type="predicted"/>
<evidence type="ECO:0000313" key="2">
    <source>
        <dbReference type="EMBL" id="DAD85771.1"/>
    </source>
</evidence>
<dbReference type="InterPro" id="IPR057362">
    <property type="entry name" value="WDGH"/>
</dbReference>
<organism evidence="2">
    <name type="scientific">Siphoviridae sp. ctb1k4</name>
    <dbReference type="NCBI Taxonomy" id="2826391"/>
    <lineage>
        <taxon>Viruses</taxon>
        <taxon>Duplodnaviria</taxon>
        <taxon>Heunggongvirae</taxon>
        <taxon>Uroviricota</taxon>
        <taxon>Caudoviricetes</taxon>
    </lineage>
</organism>
<dbReference type="EMBL" id="BK014987">
    <property type="protein sequence ID" value="DAD85771.1"/>
    <property type="molecule type" value="Genomic_DNA"/>
</dbReference>
<feature type="domain" description="WDGH" evidence="1">
    <location>
        <begin position="21"/>
        <end position="117"/>
    </location>
</feature>
<sequence>MDLKQFLIDHNINVEEIGPIGEVSDGFHTFNSLYQQRLILFATLVNTFPTVAWKSRKHFDGEIPFGGGWFIVGVETPKGQYTYHYEEKDWDLFHCKELPTAPQWDGHTDADVERLLSLPIEGVVNSWAEKEVDLACKKEREAAEGTDDWKYGVLCYESALKAYHSLCQDGHSGFSIQLTKGILNRLIDGKCLTPIEDTPDIWEPVKFGEDDPKTHYQCKRMSSLFKDVAEDGTVAYSDVSRVQAINVDNPDVAFQNGFVTRLVDKIFPITMPYFPASKKFRVYREEFLTDAKNGDYDTVAFLYIITPDGKKIDLNRYFKEGPDGMVAIDKAEYDERKARRIDKK</sequence>
<evidence type="ECO:0000259" key="1">
    <source>
        <dbReference type="Pfam" id="PF25311"/>
    </source>
</evidence>
<dbReference type="InterPro" id="IPR057383">
    <property type="entry name" value="Tad3"/>
</dbReference>
<accession>A0A8S5MV38</accession>
<reference evidence="2" key="1">
    <citation type="journal article" date="2021" name="Proc. Natl. Acad. Sci. U.S.A.">
        <title>A Catalog of Tens of Thousands of Viruses from Human Metagenomes Reveals Hidden Associations with Chronic Diseases.</title>
        <authorList>
            <person name="Tisza M.J."/>
            <person name="Buck C.B."/>
        </authorList>
    </citation>
    <scope>NUCLEOTIDE SEQUENCE</scope>
    <source>
        <strain evidence="2">Ctb1k4</strain>
    </source>
</reference>
<dbReference type="Pfam" id="PF25311">
    <property type="entry name" value="WDGH"/>
    <property type="match status" value="1"/>
</dbReference>